<keyword evidence="2" id="KW-0547">Nucleotide-binding</keyword>
<protein>
    <submittedName>
        <fullName evidence="4">Heat shock 70 kDa protein mitochondrial</fullName>
    </submittedName>
</protein>
<dbReference type="OrthoDB" id="3789372at2759"/>
<evidence type="ECO:0000313" key="4">
    <source>
        <dbReference type="EMBL" id="GFP81492.1"/>
    </source>
</evidence>
<dbReference type="InterPro" id="IPR043129">
    <property type="entry name" value="ATPase_NBD"/>
</dbReference>
<comment type="similarity">
    <text evidence="1">Belongs to the heat shock protein 70 family.</text>
</comment>
<evidence type="ECO:0000256" key="2">
    <source>
        <dbReference type="ARBA" id="ARBA00022741"/>
    </source>
</evidence>
<keyword evidence="5" id="KW-1185">Reference proteome</keyword>
<comment type="caution">
    <text evidence="4">The sequence shown here is derived from an EMBL/GenBank/DDBJ whole genome shotgun (WGS) entry which is preliminary data.</text>
</comment>
<sequence length="100" mass="11205">MKETAEAYLGKSVSKAVFTVSAYFNDAQRQATKDVGRIVGLEVQRIINKLTAAVPSYGSNNKEGLVAVFDLVPFICFRSLNYNYRLLLFLILSLSYVFDL</sequence>
<proteinExistence type="inferred from homology"/>
<accession>A0A830B6S8</accession>
<name>A0A830B6S8_9LAMI</name>
<gene>
    <name evidence="4" type="ORF">PHJA_000292500</name>
</gene>
<keyword evidence="3" id="KW-0067">ATP-binding</keyword>
<dbReference type="PANTHER" id="PTHR19375">
    <property type="entry name" value="HEAT SHOCK PROTEIN 70KDA"/>
    <property type="match status" value="1"/>
</dbReference>
<dbReference type="EMBL" id="BMAC01000030">
    <property type="protein sequence ID" value="GFP81492.1"/>
    <property type="molecule type" value="Genomic_DNA"/>
</dbReference>
<dbReference type="GO" id="GO:0005524">
    <property type="term" value="F:ATP binding"/>
    <property type="evidence" value="ECO:0007669"/>
    <property type="project" value="UniProtKB-KW"/>
</dbReference>
<dbReference type="GO" id="GO:0140662">
    <property type="term" value="F:ATP-dependent protein folding chaperone"/>
    <property type="evidence" value="ECO:0007669"/>
    <property type="project" value="InterPro"/>
</dbReference>
<dbReference type="Pfam" id="PF00012">
    <property type="entry name" value="HSP70"/>
    <property type="match status" value="1"/>
</dbReference>
<dbReference type="InterPro" id="IPR013126">
    <property type="entry name" value="Hsp_70_fam"/>
</dbReference>
<dbReference type="SUPFAM" id="SSF53067">
    <property type="entry name" value="Actin-like ATPase domain"/>
    <property type="match status" value="1"/>
</dbReference>
<dbReference type="FunFam" id="3.30.420.40:FF:000545">
    <property type="entry name" value="Endoplasmic reticulum chaperone BiP"/>
    <property type="match status" value="1"/>
</dbReference>
<dbReference type="Proteomes" id="UP000653305">
    <property type="component" value="Unassembled WGS sequence"/>
</dbReference>
<dbReference type="AlphaFoldDB" id="A0A830B6S8"/>
<evidence type="ECO:0000256" key="1">
    <source>
        <dbReference type="ARBA" id="ARBA00007381"/>
    </source>
</evidence>
<evidence type="ECO:0000313" key="5">
    <source>
        <dbReference type="Proteomes" id="UP000653305"/>
    </source>
</evidence>
<organism evidence="4 5">
    <name type="scientific">Phtheirospermum japonicum</name>
    <dbReference type="NCBI Taxonomy" id="374723"/>
    <lineage>
        <taxon>Eukaryota</taxon>
        <taxon>Viridiplantae</taxon>
        <taxon>Streptophyta</taxon>
        <taxon>Embryophyta</taxon>
        <taxon>Tracheophyta</taxon>
        <taxon>Spermatophyta</taxon>
        <taxon>Magnoliopsida</taxon>
        <taxon>eudicotyledons</taxon>
        <taxon>Gunneridae</taxon>
        <taxon>Pentapetalae</taxon>
        <taxon>asterids</taxon>
        <taxon>lamiids</taxon>
        <taxon>Lamiales</taxon>
        <taxon>Orobanchaceae</taxon>
        <taxon>Orobanchaceae incertae sedis</taxon>
        <taxon>Phtheirospermum</taxon>
    </lineage>
</organism>
<keyword evidence="4" id="KW-0346">Stress response</keyword>
<dbReference type="Gene3D" id="3.30.420.40">
    <property type="match status" value="1"/>
</dbReference>
<reference evidence="4" key="1">
    <citation type="submission" date="2020-07" db="EMBL/GenBank/DDBJ databases">
        <title>Ethylene signaling mediates host invasion by parasitic plants.</title>
        <authorList>
            <person name="Yoshida S."/>
        </authorList>
    </citation>
    <scope>NUCLEOTIDE SEQUENCE</scope>
    <source>
        <strain evidence="4">Okayama</strain>
    </source>
</reference>
<evidence type="ECO:0000256" key="3">
    <source>
        <dbReference type="ARBA" id="ARBA00022840"/>
    </source>
</evidence>